<evidence type="ECO:0000313" key="2">
    <source>
        <dbReference type="EMBL" id="KAB5591625.1"/>
    </source>
</evidence>
<feature type="transmembrane region" description="Helical" evidence="1">
    <location>
        <begin position="59"/>
        <end position="76"/>
    </location>
</feature>
<comment type="caution">
    <text evidence="2">The sequence shown here is derived from an EMBL/GenBank/DDBJ whole genome shotgun (WGS) entry which is preliminary data.</text>
</comment>
<accession>A0A5N5QIQ0</accession>
<dbReference type="Proteomes" id="UP000383932">
    <property type="component" value="Unassembled WGS sequence"/>
</dbReference>
<evidence type="ECO:0000313" key="3">
    <source>
        <dbReference type="Proteomes" id="UP000383932"/>
    </source>
</evidence>
<organism evidence="2 3">
    <name type="scientific">Ceratobasidium theobromae</name>
    <dbReference type="NCBI Taxonomy" id="1582974"/>
    <lineage>
        <taxon>Eukaryota</taxon>
        <taxon>Fungi</taxon>
        <taxon>Dikarya</taxon>
        <taxon>Basidiomycota</taxon>
        <taxon>Agaricomycotina</taxon>
        <taxon>Agaricomycetes</taxon>
        <taxon>Cantharellales</taxon>
        <taxon>Ceratobasidiaceae</taxon>
        <taxon>Ceratobasidium</taxon>
    </lineage>
</organism>
<sequence>MSTLTFGFPIKYRERLRLFEDLVPTSEAWSTPATYSDRGVEGSSRKTMRQKQQEEWDRLNIAVSVITATSAAALTIQTNSSGPTMHWLVTSFYSTAFGLSLQGLILITYITITAGGSSDEAIGRLVTGQLIMPKYHVVKPAAFIMALPAILAIHSSIFLLAGLVMMVVKGPGEEGIASRHQAYIIVTMIPVGMAFLSLCAAITLCEIGSWVEIAARKTSQAEGNKERQISCDVEAVGVETQTLNTLKPDQLHLLQP</sequence>
<feature type="transmembrane region" description="Helical" evidence="1">
    <location>
        <begin position="183"/>
        <end position="207"/>
    </location>
</feature>
<feature type="transmembrane region" description="Helical" evidence="1">
    <location>
        <begin position="96"/>
        <end position="116"/>
    </location>
</feature>
<proteinExistence type="predicted"/>
<keyword evidence="1" id="KW-1133">Transmembrane helix</keyword>
<keyword evidence="1" id="KW-0812">Transmembrane</keyword>
<gene>
    <name evidence="2" type="ORF">CTheo_4925</name>
</gene>
<dbReference type="OrthoDB" id="3262564at2759"/>
<evidence type="ECO:0000256" key="1">
    <source>
        <dbReference type="SAM" id="Phobius"/>
    </source>
</evidence>
<feature type="transmembrane region" description="Helical" evidence="1">
    <location>
        <begin position="137"/>
        <end position="163"/>
    </location>
</feature>
<keyword evidence="1" id="KW-0472">Membrane</keyword>
<reference evidence="2 3" key="1">
    <citation type="journal article" date="2019" name="Fungal Biol. Biotechnol.">
        <title>Draft genome sequence of fastidious pathogen Ceratobasidium theobromae, which causes vascular-streak dieback in Theobroma cacao.</title>
        <authorList>
            <person name="Ali S.S."/>
            <person name="Asman A."/>
            <person name="Shao J."/>
            <person name="Firmansyah A.P."/>
            <person name="Susilo A.W."/>
            <person name="Rosmana A."/>
            <person name="McMahon P."/>
            <person name="Junaid M."/>
            <person name="Guest D."/>
            <person name="Kheng T.Y."/>
            <person name="Meinhardt L.W."/>
            <person name="Bailey B.A."/>
        </authorList>
    </citation>
    <scope>NUCLEOTIDE SEQUENCE [LARGE SCALE GENOMIC DNA]</scope>
    <source>
        <strain evidence="2 3">CT2</strain>
    </source>
</reference>
<evidence type="ECO:0008006" key="4">
    <source>
        <dbReference type="Google" id="ProtNLM"/>
    </source>
</evidence>
<protein>
    <recommendedName>
        <fullName evidence="4">Transmembrane protein</fullName>
    </recommendedName>
</protein>
<dbReference type="EMBL" id="SSOP01000096">
    <property type="protein sequence ID" value="KAB5591625.1"/>
    <property type="molecule type" value="Genomic_DNA"/>
</dbReference>
<keyword evidence="3" id="KW-1185">Reference proteome</keyword>
<name>A0A5N5QIQ0_9AGAM</name>
<dbReference type="AlphaFoldDB" id="A0A5N5QIQ0"/>